<dbReference type="InterPro" id="IPR014225">
    <property type="entry name" value="Spore_II_D_firmicutes"/>
</dbReference>
<dbReference type="GO" id="GO:0030435">
    <property type="term" value="P:sporulation resulting in formation of a cellular spore"/>
    <property type="evidence" value="ECO:0007669"/>
    <property type="project" value="InterPro"/>
</dbReference>
<dbReference type="PANTHER" id="PTHR30032:SF4">
    <property type="entry name" value="AMIDASE ENHANCER"/>
    <property type="match status" value="1"/>
</dbReference>
<organism evidence="3 4">
    <name type="scientific">Thermaerobacillus caldiproteolyticus</name>
    <dbReference type="NCBI Taxonomy" id="247480"/>
    <lineage>
        <taxon>Bacteria</taxon>
        <taxon>Bacillati</taxon>
        <taxon>Bacillota</taxon>
        <taxon>Bacilli</taxon>
        <taxon>Bacillales</taxon>
        <taxon>Anoxybacillaceae</taxon>
        <taxon>Thermaerobacillus</taxon>
    </lineage>
</organism>
<dbReference type="AlphaFoldDB" id="A0A7V9Z5V6"/>
<dbReference type="RefSeq" id="WP_181555406.1">
    <property type="nucleotide sequence ID" value="NZ_JACDUT010000003.1"/>
</dbReference>
<accession>A0A7V9Z5V6</accession>
<keyword evidence="1" id="KW-0812">Transmembrane</keyword>
<dbReference type="InterPro" id="IPR051922">
    <property type="entry name" value="Bact_Sporulation_Assoc"/>
</dbReference>
<dbReference type="PANTHER" id="PTHR30032">
    <property type="entry name" value="N-ACETYLMURAMOYL-L-ALANINE AMIDASE-RELATED"/>
    <property type="match status" value="1"/>
</dbReference>
<feature type="domain" description="Sporulation stage II protein D amidase enhancer LytB N-terminal" evidence="2">
    <location>
        <begin position="67"/>
        <end position="172"/>
    </location>
</feature>
<keyword evidence="1" id="KW-1133">Transmembrane helix</keyword>
<evidence type="ECO:0000313" key="3">
    <source>
        <dbReference type="EMBL" id="MBA2874498.1"/>
    </source>
</evidence>
<dbReference type="InterPro" id="IPR013486">
    <property type="entry name" value="SpoIID/LytB"/>
</dbReference>
<dbReference type="GO" id="GO:0030288">
    <property type="term" value="C:outer membrane-bounded periplasmic space"/>
    <property type="evidence" value="ECO:0007669"/>
    <property type="project" value="TreeGrafter"/>
</dbReference>
<dbReference type="InterPro" id="IPR013693">
    <property type="entry name" value="SpoIID/LytB_N"/>
</dbReference>
<dbReference type="NCBIfam" id="TIGR02870">
    <property type="entry name" value="spore_II_D"/>
    <property type="match status" value="1"/>
</dbReference>
<evidence type="ECO:0000313" key="4">
    <source>
        <dbReference type="Proteomes" id="UP000523087"/>
    </source>
</evidence>
<gene>
    <name evidence="3" type="ORF">HNR31_001268</name>
</gene>
<name>A0A7V9Z5V6_9BACL</name>
<sequence>MKRVKPLIVLVSFLFFVVLLIPTLLVIPFSDKEDGKLAEELRKQQAVQTVKAKTQERGPAVEVAVYRSKEKRIEHIPLEQYVIGVVAAEMPAEFEMEALKAQALTARTYIVKQMLNDQPISLPKGANVTDTIMHQVYYSNEELKQLWGNDYDWKIKKITEAVEATRGQILTYNNVPIEASFFSTSNGFTENSEAYWENEFPYLKSVASPWDKQSPKFYNQTVMSVAEFQQKLGVTLPKDGSVGVVISRTPGKRVDVVEINGKRFKGREVREKLDLKSTDFTWVRKGDEIVITTKGYGHGVGMSQYGANFMAKEGKTYDQIVKYYYQGVNISSATAFLNKLTVKK</sequence>
<reference evidence="3 4" key="1">
    <citation type="submission" date="2020-07" db="EMBL/GenBank/DDBJ databases">
        <title>Genomic Encyclopedia of Type Strains, Phase IV (KMG-IV): sequencing the most valuable type-strain genomes for metagenomic binning, comparative biology and taxonomic classification.</title>
        <authorList>
            <person name="Goeker M."/>
        </authorList>
    </citation>
    <scope>NUCLEOTIDE SEQUENCE [LARGE SCALE GENOMIC DNA]</scope>
    <source>
        <strain evidence="3 4">DSM 15730</strain>
    </source>
</reference>
<keyword evidence="4" id="KW-1185">Reference proteome</keyword>
<dbReference type="Proteomes" id="UP000523087">
    <property type="component" value="Unassembled WGS sequence"/>
</dbReference>
<protein>
    <submittedName>
        <fullName evidence="3">Stage II sporulation protein D</fullName>
    </submittedName>
</protein>
<dbReference type="Pfam" id="PF08486">
    <property type="entry name" value="SpoIID"/>
    <property type="match status" value="1"/>
</dbReference>
<feature type="transmembrane region" description="Helical" evidence="1">
    <location>
        <begin position="7"/>
        <end position="29"/>
    </location>
</feature>
<dbReference type="NCBIfam" id="TIGR02669">
    <property type="entry name" value="SpoIID_LytB"/>
    <property type="match status" value="1"/>
</dbReference>
<evidence type="ECO:0000256" key="1">
    <source>
        <dbReference type="SAM" id="Phobius"/>
    </source>
</evidence>
<dbReference type="EMBL" id="JACDUT010000003">
    <property type="protein sequence ID" value="MBA2874498.1"/>
    <property type="molecule type" value="Genomic_DNA"/>
</dbReference>
<comment type="caution">
    <text evidence="3">The sequence shown here is derived from an EMBL/GenBank/DDBJ whole genome shotgun (WGS) entry which is preliminary data.</text>
</comment>
<keyword evidence="1" id="KW-0472">Membrane</keyword>
<proteinExistence type="predicted"/>
<evidence type="ECO:0000259" key="2">
    <source>
        <dbReference type="Pfam" id="PF08486"/>
    </source>
</evidence>